<organism evidence="1 2">
    <name type="scientific">Kitasatospora cystarginea</name>
    <dbReference type="NCBI Taxonomy" id="58350"/>
    <lineage>
        <taxon>Bacteria</taxon>
        <taxon>Bacillati</taxon>
        <taxon>Actinomycetota</taxon>
        <taxon>Actinomycetes</taxon>
        <taxon>Kitasatosporales</taxon>
        <taxon>Streptomycetaceae</taxon>
        <taxon>Kitasatospora</taxon>
    </lineage>
</organism>
<gene>
    <name evidence="1" type="ORF">GCM10010430_73930</name>
</gene>
<evidence type="ECO:0000313" key="2">
    <source>
        <dbReference type="Proteomes" id="UP001500305"/>
    </source>
</evidence>
<reference evidence="1 2" key="1">
    <citation type="journal article" date="2019" name="Int. J. Syst. Evol. Microbiol.">
        <title>The Global Catalogue of Microorganisms (GCM) 10K type strain sequencing project: providing services to taxonomists for standard genome sequencing and annotation.</title>
        <authorList>
            <consortium name="The Broad Institute Genomics Platform"/>
            <consortium name="The Broad Institute Genome Sequencing Center for Infectious Disease"/>
            <person name="Wu L."/>
            <person name="Ma J."/>
        </authorList>
    </citation>
    <scope>NUCLEOTIDE SEQUENCE [LARGE SCALE GENOMIC DNA]</scope>
    <source>
        <strain evidence="1 2">JCM 7356</strain>
    </source>
</reference>
<accession>A0ABN3EZ49</accession>
<comment type="caution">
    <text evidence="1">The sequence shown here is derived from an EMBL/GenBank/DDBJ whole genome shotgun (WGS) entry which is preliminary data.</text>
</comment>
<protein>
    <submittedName>
        <fullName evidence="1">Uncharacterized protein</fullName>
    </submittedName>
</protein>
<proteinExistence type="predicted"/>
<dbReference type="EMBL" id="BAAATR010000057">
    <property type="protein sequence ID" value="GAA2277279.1"/>
    <property type="molecule type" value="Genomic_DNA"/>
</dbReference>
<evidence type="ECO:0000313" key="1">
    <source>
        <dbReference type="EMBL" id="GAA2277279.1"/>
    </source>
</evidence>
<sequence length="102" mass="11316">MLRRARGWAVLRRAALPAGRELVRRRDRGFQPTASCRTPHLRTCAPALGVRLGTDGTLSDEESARLADHQPEDPFGIEKFAWHTLYQACRAGISGGHAIVFH</sequence>
<keyword evidence="2" id="KW-1185">Reference proteome</keyword>
<name>A0ABN3EZ49_9ACTN</name>
<dbReference type="Proteomes" id="UP001500305">
    <property type="component" value="Unassembled WGS sequence"/>
</dbReference>